<dbReference type="GO" id="GO:0045881">
    <property type="term" value="P:positive regulation of sporulation resulting in formation of a cellular spore"/>
    <property type="evidence" value="ECO:0007669"/>
    <property type="project" value="TreeGrafter"/>
</dbReference>
<dbReference type="SUPFAM" id="SSF110849">
    <property type="entry name" value="ParB/Sulfiredoxin"/>
    <property type="match status" value="1"/>
</dbReference>
<keyword evidence="9" id="KW-1185">Reference proteome</keyword>
<evidence type="ECO:0000313" key="9">
    <source>
        <dbReference type="Proteomes" id="UP000306317"/>
    </source>
</evidence>
<name>A0A4S3KD96_9GAMM</name>
<evidence type="ECO:0000256" key="4">
    <source>
        <dbReference type="ARBA" id="ARBA00023125"/>
    </source>
</evidence>
<dbReference type="InterPro" id="IPR057240">
    <property type="entry name" value="ParB_dimer_C"/>
</dbReference>
<dbReference type="InterPro" id="IPR003115">
    <property type="entry name" value="ParB_N"/>
</dbReference>
<dbReference type="GO" id="GO:0007059">
    <property type="term" value="P:chromosome segregation"/>
    <property type="evidence" value="ECO:0007669"/>
    <property type="project" value="UniProtKB-KW"/>
</dbReference>
<sequence>MAAAKKRGLGRGLDALLGGDGEGTPSVLAQEGELRTLPIEQIQPGKYQPRRHWNDEALDELAASIKAQGLIQPVVVRELGKHRYELIAGERRWRAAQRAQLGEIPALIKQVAEQAVPAMALIENIQRQDLTPLEEADALKRLIEDFELTHQQAADAVGRSRASVSNLLRLTELPEAIKKLLDDGKLEMGHARCLLTLDESIAVPLARQAVTLGWSVRELEEAARRAQTAPKGKARHAPARDPNISALERELGERFATRVELAQGKGGRGKLVIHYHSNDELDGILGKIR</sequence>
<accession>A0A4S3KD96</accession>
<comment type="function">
    <text evidence="5">Involved in chromosome partition. Localize to both poles of the predivisional cell following completion of DNA replication. Binds to the DNA origin of replication.</text>
</comment>
<dbReference type="CDD" id="cd16393">
    <property type="entry name" value="SPO0J_N"/>
    <property type="match status" value="1"/>
</dbReference>
<dbReference type="InterPro" id="IPR050336">
    <property type="entry name" value="Chromosome_partition/occlusion"/>
</dbReference>
<dbReference type="AlphaFoldDB" id="A0A4S3KD96"/>
<dbReference type="NCBIfam" id="TIGR00180">
    <property type="entry name" value="parB_part"/>
    <property type="match status" value="1"/>
</dbReference>
<feature type="region of interest" description="Disordered" evidence="6">
    <location>
        <begin position="225"/>
        <end position="245"/>
    </location>
</feature>
<feature type="domain" description="ParB-like N-terminal" evidence="7">
    <location>
        <begin position="35"/>
        <end position="125"/>
    </location>
</feature>
<evidence type="ECO:0000256" key="5">
    <source>
        <dbReference type="ARBA" id="ARBA00025472"/>
    </source>
</evidence>
<evidence type="ECO:0000256" key="2">
    <source>
        <dbReference type="ARBA" id="ARBA00022372"/>
    </source>
</evidence>
<dbReference type="InterPro" id="IPR004437">
    <property type="entry name" value="ParB/RepB/Spo0J"/>
</dbReference>
<evidence type="ECO:0000259" key="7">
    <source>
        <dbReference type="SMART" id="SM00470"/>
    </source>
</evidence>
<evidence type="ECO:0000313" key="8">
    <source>
        <dbReference type="EMBL" id="THD05864.1"/>
    </source>
</evidence>
<dbReference type="EMBL" id="MWIO01000054">
    <property type="protein sequence ID" value="THD05864.1"/>
    <property type="molecule type" value="Genomic_DNA"/>
</dbReference>
<keyword evidence="3" id="KW-0159">Chromosome partition</keyword>
<dbReference type="Pfam" id="PF23552">
    <property type="entry name" value="ParB_C"/>
    <property type="match status" value="1"/>
</dbReference>
<dbReference type="Gene3D" id="3.90.1530.30">
    <property type="match status" value="1"/>
</dbReference>
<dbReference type="FunFam" id="3.90.1530.30:FF:000001">
    <property type="entry name" value="Chromosome partitioning protein ParB"/>
    <property type="match status" value="1"/>
</dbReference>
<dbReference type="PANTHER" id="PTHR33375:SF1">
    <property type="entry name" value="CHROMOSOME-PARTITIONING PROTEIN PARB-RELATED"/>
    <property type="match status" value="1"/>
</dbReference>
<dbReference type="GO" id="GO:0005694">
    <property type="term" value="C:chromosome"/>
    <property type="evidence" value="ECO:0007669"/>
    <property type="project" value="TreeGrafter"/>
</dbReference>
<comment type="caution">
    <text evidence="8">The sequence shown here is derived from an EMBL/GenBank/DDBJ whole genome shotgun (WGS) entry which is preliminary data.</text>
</comment>
<proteinExistence type="inferred from homology"/>
<comment type="similarity">
    <text evidence="1">Belongs to the ParB family.</text>
</comment>
<dbReference type="SMART" id="SM00470">
    <property type="entry name" value="ParB"/>
    <property type="match status" value="1"/>
</dbReference>
<dbReference type="Pfam" id="PF02195">
    <property type="entry name" value="ParB_N"/>
    <property type="match status" value="1"/>
</dbReference>
<keyword evidence="4" id="KW-0238">DNA-binding</keyword>
<protein>
    <recommendedName>
        <fullName evidence="2">Probable chromosome-partitioning protein ParB</fullName>
    </recommendedName>
</protein>
<evidence type="ECO:0000256" key="6">
    <source>
        <dbReference type="SAM" id="MobiDB-lite"/>
    </source>
</evidence>
<dbReference type="SUPFAM" id="SSF109709">
    <property type="entry name" value="KorB DNA-binding domain-like"/>
    <property type="match status" value="1"/>
</dbReference>
<dbReference type="Gene3D" id="1.10.10.2830">
    <property type="match status" value="1"/>
</dbReference>
<reference evidence="8 9" key="1">
    <citation type="submission" date="2017-02" db="EMBL/GenBank/DDBJ databases">
        <title>Whole genome sequencing of Rhodanobacter lindaniclasticus DSM 17932.</title>
        <authorList>
            <person name="Kumar S."/>
            <person name="Patil P."/>
            <person name="Patil P.B."/>
        </authorList>
    </citation>
    <scope>NUCLEOTIDE SEQUENCE [LARGE SCALE GENOMIC DNA]</scope>
    <source>
        <strain evidence="8 9">DSM 17932</strain>
    </source>
</reference>
<dbReference type="GO" id="GO:0003677">
    <property type="term" value="F:DNA binding"/>
    <property type="evidence" value="ECO:0007669"/>
    <property type="project" value="UniProtKB-KW"/>
</dbReference>
<organism evidence="8 9">
    <name type="scientific">Rhodanobacter lindaniclasticus</name>
    <dbReference type="NCBI Taxonomy" id="75310"/>
    <lineage>
        <taxon>Bacteria</taxon>
        <taxon>Pseudomonadati</taxon>
        <taxon>Pseudomonadota</taxon>
        <taxon>Gammaproteobacteria</taxon>
        <taxon>Lysobacterales</taxon>
        <taxon>Rhodanobacteraceae</taxon>
        <taxon>Rhodanobacter</taxon>
    </lineage>
</organism>
<evidence type="ECO:0000256" key="3">
    <source>
        <dbReference type="ARBA" id="ARBA00022829"/>
    </source>
</evidence>
<dbReference type="Proteomes" id="UP000306317">
    <property type="component" value="Unassembled WGS sequence"/>
</dbReference>
<gene>
    <name evidence="8" type="ORF">B1991_15560</name>
</gene>
<dbReference type="FunFam" id="1.10.10.2830:FF:000001">
    <property type="entry name" value="Chromosome partitioning protein ParB"/>
    <property type="match status" value="1"/>
</dbReference>
<dbReference type="RefSeq" id="WP_210772155.1">
    <property type="nucleotide sequence ID" value="NZ_MWIO01000054.1"/>
</dbReference>
<dbReference type="InterPro" id="IPR041468">
    <property type="entry name" value="HTH_ParB/Spo0J"/>
</dbReference>
<dbReference type="Pfam" id="PF17762">
    <property type="entry name" value="HTH_ParB"/>
    <property type="match status" value="1"/>
</dbReference>
<evidence type="ECO:0000256" key="1">
    <source>
        <dbReference type="ARBA" id="ARBA00006295"/>
    </source>
</evidence>
<dbReference type="PANTHER" id="PTHR33375">
    <property type="entry name" value="CHROMOSOME-PARTITIONING PROTEIN PARB-RELATED"/>
    <property type="match status" value="1"/>
</dbReference>
<dbReference type="InterPro" id="IPR036086">
    <property type="entry name" value="ParB/Sulfiredoxin_sf"/>
</dbReference>